<dbReference type="PROSITE" id="PS51257">
    <property type="entry name" value="PROKAR_LIPOPROTEIN"/>
    <property type="match status" value="1"/>
</dbReference>
<evidence type="ECO:0000313" key="2">
    <source>
        <dbReference type="EMBL" id="RFS21419.1"/>
    </source>
</evidence>
<dbReference type="OrthoDB" id="1493972at2"/>
<evidence type="ECO:0008006" key="4">
    <source>
        <dbReference type="Google" id="ProtNLM"/>
    </source>
</evidence>
<reference evidence="2 3" key="1">
    <citation type="submission" date="2018-07" db="EMBL/GenBank/DDBJ databases">
        <title>Chitinophaga K2CV101002-2 sp. nov., isolated from a monsoon evergreen broad-leaved forest soil.</title>
        <authorList>
            <person name="Lv Y."/>
        </authorList>
    </citation>
    <scope>NUCLEOTIDE SEQUENCE [LARGE SCALE GENOMIC DNA]</scope>
    <source>
        <strain evidence="2 3">GDMCC 1.1288</strain>
    </source>
</reference>
<protein>
    <recommendedName>
        <fullName evidence="4">Lipocalin-like domain-containing protein</fullName>
    </recommendedName>
</protein>
<dbReference type="EMBL" id="QPMM01000008">
    <property type="protein sequence ID" value="RFS21419.1"/>
    <property type="molecule type" value="Genomic_DNA"/>
</dbReference>
<evidence type="ECO:0000313" key="3">
    <source>
        <dbReference type="Proteomes" id="UP000260644"/>
    </source>
</evidence>
<organism evidence="2 3">
    <name type="scientific">Chitinophaga silvatica</name>
    <dbReference type="NCBI Taxonomy" id="2282649"/>
    <lineage>
        <taxon>Bacteria</taxon>
        <taxon>Pseudomonadati</taxon>
        <taxon>Bacteroidota</taxon>
        <taxon>Chitinophagia</taxon>
        <taxon>Chitinophagales</taxon>
        <taxon>Chitinophagaceae</taxon>
        <taxon>Chitinophaga</taxon>
    </lineage>
</organism>
<proteinExistence type="predicted"/>
<feature type="signal peptide" evidence="1">
    <location>
        <begin position="1"/>
        <end position="20"/>
    </location>
</feature>
<keyword evidence="1" id="KW-0732">Signal</keyword>
<sequence length="144" mass="16238">MNFKNAMLAAALILSGCATGSKNVSNDNSSPLTGTWRLVESTTKSGARTRKTYPVAGQEAIRIYNGSHYSFFRHNTPDSYEMAFASGAGTYTLKGEDFQEHLIYCDVRRWEDQILNYKVTFIGDTMKMFSPKFSTEDVFVRMTK</sequence>
<accession>A0A3E1Y8X5</accession>
<dbReference type="RefSeq" id="WP_116976830.1">
    <property type="nucleotide sequence ID" value="NZ_QPMM01000008.1"/>
</dbReference>
<feature type="chain" id="PRO_5017657207" description="Lipocalin-like domain-containing protein" evidence="1">
    <location>
        <begin position="21"/>
        <end position="144"/>
    </location>
</feature>
<dbReference type="AlphaFoldDB" id="A0A3E1Y8X5"/>
<keyword evidence="3" id="KW-1185">Reference proteome</keyword>
<evidence type="ECO:0000256" key="1">
    <source>
        <dbReference type="SAM" id="SignalP"/>
    </source>
</evidence>
<name>A0A3E1Y8X5_9BACT</name>
<comment type="caution">
    <text evidence="2">The sequence shown here is derived from an EMBL/GenBank/DDBJ whole genome shotgun (WGS) entry which is preliminary data.</text>
</comment>
<gene>
    <name evidence="2" type="ORF">DVR12_16100</name>
</gene>
<dbReference type="Proteomes" id="UP000260644">
    <property type="component" value="Unassembled WGS sequence"/>
</dbReference>